<evidence type="ECO:0000313" key="2">
    <source>
        <dbReference type="Proteomes" id="UP001430700"/>
    </source>
</evidence>
<dbReference type="PROSITE" id="PS51257">
    <property type="entry name" value="PROKAR_LIPOPROTEIN"/>
    <property type="match status" value="1"/>
</dbReference>
<comment type="caution">
    <text evidence="1">The sequence shown here is derived from an EMBL/GenBank/DDBJ whole genome shotgun (WGS) entry which is preliminary data.</text>
</comment>
<name>A0ABS8LV31_9FLAO</name>
<organism evidence="1 2">
    <name type="scientific">Flavobacterium lipolyticum</name>
    <dbReference type="NCBI Taxonomy" id="2893754"/>
    <lineage>
        <taxon>Bacteria</taxon>
        <taxon>Pseudomonadati</taxon>
        <taxon>Bacteroidota</taxon>
        <taxon>Flavobacteriia</taxon>
        <taxon>Flavobacteriales</taxon>
        <taxon>Flavobacteriaceae</taxon>
        <taxon>Flavobacterium</taxon>
    </lineage>
</organism>
<protein>
    <recommendedName>
        <fullName evidence="3">Lipoprotein</fullName>
    </recommendedName>
</protein>
<dbReference type="EMBL" id="JAJJMN010000001">
    <property type="protein sequence ID" value="MCC9016445.1"/>
    <property type="molecule type" value="Genomic_DNA"/>
</dbReference>
<evidence type="ECO:0008006" key="3">
    <source>
        <dbReference type="Google" id="ProtNLM"/>
    </source>
</evidence>
<dbReference type="RefSeq" id="WP_229998433.1">
    <property type="nucleotide sequence ID" value="NZ_JAJJMN010000001.1"/>
</dbReference>
<gene>
    <name evidence="1" type="ORF">LNQ34_01490</name>
</gene>
<keyword evidence="2" id="KW-1185">Reference proteome</keyword>
<proteinExistence type="predicted"/>
<reference evidence="1" key="1">
    <citation type="submission" date="2021-11" db="EMBL/GenBank/DDBJ databases">
        <title>Description of novel Flavobacterium species.</title>
        <authorList>
            <person name="Saticioglu I.B."/>
            <person name="Ay H."/>
            <person name="Altun S."/>
            <person name="Duman M."/>
        </authorList>
    </citation>
    <scope>NUCLEOTIDE SEQUENCE</scope>
    <source>
        <strain evidence="1">F-126</strain>
    </source>
</reference>
<evidence type="ECO:0000313" key="1">
    <source>
        <dbReference type="EMBL" id="MCC9016445.1"/>
    </source>
</evidence>
<dbReference type="Proteomes" id="UP001430700">
    <property type="component" value="Unassembled WGS sequence"/>
</dbReference>
<accession>A0ABS8LV31</accession>
<sequence>MIQITKFFYFRATVFLVLLSLFSCKKEEHQNHVINKEKKTEITDISAKVKNRNNWIFCKAVPLLKDEYVCDVEKFKSLIIDISGDSVFISNKYSDEVYRSRILSESFFEHKYLLRAYQKILKDDFKIILPNKIECIRNKKVYDKNSELDKYFQDAFFVDNYMFVESDGCVIAFAKSSKDKKSAAECEDVAVEMGSGKVCTIKNTSLAKVYEEIISSKLVEKSSVLPKRIPMVDSIMNINKNGLIDVKFKVKSGKIEVVMNFDGGVTEIILEKEEKNIKRSIYYYAD</sequence>